<evidence type="ECO:0000256" key="1">
    <source>
        <dbReference type="ARBA" id="ARBA00004691"/>
    </source>
</evidence>
<evidence type="ECO:0000313" key="9">
    <source>
        <dbReference type="EMBL" id="KIE05384.1"/>
    </source>
</evidence>
<keyword evidence="3 7" id="KW-0808">Transferase</keyword>
<comment type="similarity">
    <text evidence="7">Belongs to the queuine tRNA-ribosyltransferase family.</text>
</comment>
<comment type="pathway">
    <text evidence="1 7">tRNA modification; tRNA-queuosine biosynthesis.</text>
</comment>
<dbReference type="RefSeq" id="WP_039456596.1">
    <property type="nucleotide sequence ID" value="NZ_JSWE01000096.1"/>
</dbReference>
<feature type="binding site" evidence="7">
    <location>
        <begin position="91"/>
        <end position="95"/>
    </location>
    <ligand>
        <name>substrate</name>
    </ligand>
</feature>
<dbReference type="Gene3D" id="3.20.20.105">
    <property type="entry name" value="Queuine tRNA-ribosyltransferase-like"/>
    <property type="match status" value="1"/>
</dbReference>
<evidence type="ECO:0000256" key="7">
    <source>
        <dbReference type="HAMAP-Rule" id="MF_00168"/>
    </source>
</evidence>
<comment type="subunit">
    <text evidence="7">Homodimer. Within each dimer, one monomer is responsible for RNA recognition and catalysis, while the other monomer binds to the replacement base PreQ1.</text>
</comment>
<dbReference type="Pfam" id="PF01702">
    <property type="entry name" value="TGT"/>
    <property type="match status" value="1"/>
</dbReference>
<evidence type="ECO:0000256" key="6">
    <source>
        <dbReference type="ARBA" id="ARBA00050112"/>
    </source>
</evidence>
<dbReference type="Proteomes" id="UP000031258">
    <property type="component" value="Unassembled WGS sequence"/>
</dbReference>
<feature type="active site" description="Nucleophile" evidence="7">
    <location>
        <position position="265"/>
    </location>
</feature>
<feature type="active site" description="Proton acceptor" evidence="7">
    <location>
        <position position="91"/>
    </location>
</feature>
<reference evidence="9 10" key="1">
    <citation type="submission" date="2014-11" db="EMBL/GenBank/DDBJ databases">
        <title>A Rickettsiales Symbiont of Amoebae With Ancient Features.</title>
        <authorList>
            <person name="Schulz F."/>
            <person name="Martijn J."/>
            <person name="Wascher F."/>
            <person name="Kostanjsek R."/>
            <person name="Ettema T.J."/>
            <person name="Horn M."/>
        </authorList>
    </citation>
    <scope>NUCLEOTIDE SEQUENCE [LARGE SCALE GENOMIC DNA]</scope>
    <source>
        <strain evidence="9 10">UWC36</strain>
    </source>
</reference>
<dbReference type="HAMAP" id="MF_00168">
    <property type="entry name" value="Q_tRNA_Tgt"/>
    <property type="match status" value="1"/>
</dbReference>
<comment type="caution">
    <text evidence="7">Lacks conserved residue(s) required for the propagation of feature annotation.</text>
</comment>
<dbReference type="PANTHER" id="PTHR46499:SF1">
    <property type="entry name" value="QUEUINE TRNA-RIBOSYLTRANSFERASE"/>
    <property type="match status" value="1"/>
</dbReference>
<name>A0A0C1QIN9_9RICK</name>
<dbReference type="NCBIfam" id="TIGR00430">
    <property type="entry name" value="Q_tRNA_tgt"/>
    <property type="match status" value="1"/>
</dbReference>
<dbReference type="InterPro" id="IPR036511">
    <property type="entry name" value="TGT-like_sf"/>
</dbReference>
<keyword evidence="5 7" id="KW-0671">Queuosine biosynthesis</keyword>
<feature type="domain" description="tRNA-guanine(15) transglycosylase-like" evidence="8">
    <location>
        <begin position="13"/>
        <end position="360"/>
    </location>
</feature>
<dbReference type="InterPro" id="IPR004803">
    <property type="entry name" value="TGT"/>
</dbReference>
<dbReference type="EC" id="2.4.2.29" evidence="7"/>
<comment type="catalytic activity">
    <reaction evidence="6 7">
        <text>7-aminomethyl-7-carbaguanine + guanosine(34) in tRNA = 7-aminomethyl-7-carbaguanosine(34) in tRNA + guanine</text>
        <dbReference type="Rhea" id="RHEA:24104"/>
        <dbReference type="Rhea" id="RHEA-COMP:10341"/>
        <dbReference type="Rhea" id="RHEA-COMP:10342"/>
        <dbReference type="ChEBI" id="CHEBI:16235"/>
        <dbReference type="ChEBI" id="CHEBI:58703"/>
        <dbReference type="ChEBI" id="CHEBI:74269"/>
        <dbReference type="ChEBI" id="CHEBI:82833"/>
        <dbReference type="EC" id="2.4.2.29"/>
    </reaction>
</comment>
<dbReference type="FunFam" id="3.20.20.105:FF:000001">
    <property type="entry name" value="Queuine tRNA-ribosyltransferase"/>
    <property type="match status" value="1"/>
</dbReference>
<dbReference type="GO" id="GO:0046872">
    <property type="term" value="F:metal ion binding"/>
    <property type="evidence" value="ECO:0007669"/>
    <property type="project" value="UniProtKB-KW"/>
</dbReference>
<proteinExistence type="inferred from homology"/>
<keyword evidence="10" id="KW-1185">Reference proteome</keyword>
<dbReference type="InterPro" id="IPR002616">
    <property type="entry name" value="tRNA_ribo_trans-like"/>
</dbReference>
<keyword evidence="2 7" id="KW-0328">Glycosyltransferase</keyword>
<dbReference type="UniPathway" id="UPA00392"/>
<dbReference type="SUPFAM" id="SSF51713">
    <property type="entry name" value="tRNA-guanine transglycosylase"/>
    <property type="match status" value="1"/>
</dbReference>
<evidence type="ECO:0000256" key="5">
    <source>
        <dbReference type="ARBA" id="ARBA00022785"/>
    </source>
</evidence>
<dbReference type="GO" id="GO:0008616">
    <property type="term" value="P:tRNA queuosine(34) biosynthetic process"/>
    <property type="evidence" value="ECO:0007669"/>
    <property type="project" value="UniProtKB-UniRule"/>
</dbReference>
<feature type="binding site" evidence="7">
    <location>
        <position position="305"/>
    </location>
    <ligand>
        <name>Zn(2+)</name>
        <dbReference type="ChEBI" id="CHEBI:29105"/>
    </ligand>
</feature>
<feature type="binding site" evidence="7">
    <location>
        <position position="308"/>
    </location>
    <ligand>
        <name>Zn(2+)</name>
        <dbReference type="ChEBI" id="CHEBI:29105"/>
    </ligand>
</feature>
<dbReference type="OrthoDB" id="9805417at2"/>
<dbReference type="PANTHER" id="PTHR46499">
    <property type="entry name" value="QUEUINE TRNA-RIBOSYLTRANSFERASE"/>
    <property type="match status" value="1"/>
</dbReference>
<feature type="binding site" evidence="7">
    <location>
        <position position="145"/>
    </location>
    <ligand>
        <name>substrate</name>
    </ligand>
</feature>
<dbReference type="EMBL" id="JSWE01000096">
    <property type="protein sequence ID" value="KIE05384.1"/>
    <property type="molecule type" value="Genomic_DNA"/>
</dbReference>
<keyword evidence="4 7" id="KW-0819">tRNA processing</keyword>
<feature type="binding site" evidence="7">
    <location>
        <position position="303"/>
    </location>
    <ligand>
        <name>Zn(2+)</name>
        <dbReference type="ChEBI" id="CHEBI:29105"/>
    </ligand>
</feature>
<comment type="cofactor">
    <cofactor evidence="7">
        <name>Zn(2+)</name>
        <dbReference type="ChEBI" id="CHEBI:29105"/>
    </cofactor>
    <text evidence="7">Binds 1 zinc ion per subunit.</text>
</comment>
<dbReference type="AlphaFoldDB" id="A0A0C1QIN9"/>
<sequence length="364" mass="40853">MSLKYKVLAKDGNARLGVLETAHGEVRTPAFMPVGTAATVKAMFPEDIKATGADIILGNTYHLMLRGAAERIHKFGGLRKFMNWHGPILTDSGGFQVLSLTKLRKITEEGVTFRSHLDGTKYELTPERSMEIQYFLGSNVTMILDECPPYPISYMKAKKSMELSLRWAERSKAAFIKREGHGIFGIVQGSVFEDLRAKSAQTLVDMDFDGYALGGVAIGEMQELMFQTLEFTVPLLPQEKPRYLMGIGKPKDIVGSVMRGVDMFDCVLPSRSGRNGQAFVRGGTINIKNAKYSEDTKPLDDKCECYTCKNYSRAYLYHLVRCKEILGAMLVTMHNLTYYQDLMQALRKAIEEKRLSSFESQGFI</sequence>
<organism evidence="9 10">
    <name type="scientific">Candidatus Jidaibacter acanthamoebae</name>
    <dbReference type="NCBI Taxonomy" id="86105"/>
    <lineage>
        <taxon>Bacteria</taxon>
        <taxon>Pseudomonadati</taxon>
        <taxon>Pseudomonadota</taxon>
        <taxon>Alphaproteobacteria</taxon>
        <taxon>Rickettsiales</taxon>
        <taxon>Candidatus Midichloriaceae</taxon>
        <taxon>Candidatus Jidaibacter</taxon>
    </lineage>
</organism>
<feature type="region of interest" description="RNA binding" evidence="7">
    <location>
        <begin position="246"/>
        <end position="252"/>
    </location>
</feature>
<comment type="function">
    <text evidence="7">Catalyzes the base-exchange of a guanine (G) residue with the queuine precursor 7-aminomethyl-7-deazaguanine (PreQ1) at position 34 (anticodon wobble position) in tRNAs with GU(N) anticodons (tRNA-Asp, -Asn, -His and -Tyr). Catalysis occurs through a double-displacement mechanism. The nucleophile active site attacks the C1' of nucleotide 34 to detach the guanine base from the RNA, forming a covalent enzyme-RNA intermediate. The proton acceptor active site deprotonates the incoming PreQ1, allowing a nucleophilic attack on the C1' of the ribose to form the product. After dissociation, two additional enzymatic reactions on the tRNA convert PreQ1 to queuine (Q), resulting in the hypermodified nucleoside queuosine (7-(((4,5-cis-dihydroxy-2-cyclopenten-1-yl)amino)methyl)-7-deazaguanosine).</text>
</comment>
<keyword evidence="7" id="KW-0479">Metal-binding</keyword>
<dbReference type="NCBIfam" id="TIGR00449">
    <property type="entry name" value="tgt_general"/>
    <property type="match status" value="1"/>
</dbReference>
<dbReference type="GO" id="GO:0005737">
    <property type="term" value="C:cytoplasm"/>
    <property type="evidence" value="ECO:0007669"/>
    <property type="project" value="TreeGrafter"/>
</dbReference>
<evidence type="ECO:0000313" key="10">
    <source>
        <dbReference type="Proteomes" id="UP000031258"/>
    </source>
</evidence>
<dbReference type="InterPro" id="IPR050076">
    <property type="entry name" value="ArchSynthase1/Queuine_TRR"/>
</dbReference>
<keyword evidence="7" id="KW-0862">Zinc</keyword>
<dbReference type="GO" id="GO:0008479">
    <property type="term" value="F:tRNA-guanosine(34) queuine transglycosylase activity"/>
    <property type="evidence" value="ECO:0007669"/>
    <property type="project" value="UniProtKB-UniRule"/>
</dbReference>
<feature type="binding site" evidence="7">
    <location>
        <position position="334"/>
    </location>
    <ligand>
        <name>Zn(2+)</name>
        <dbReference type="ChEBI" id="CHEBI:29105"/>
    </ligand>
</feature>
<protein>
    <recommendedName>
        <fullName evidence="7">Queuine tRNA-ribosyltransferase</fullName>
        <ecNumber evidence="7">2.4.2.29</ecNumber>
    </recommendedName>
    <alternativeName>
        <fullName evidence="7">Guanine insertion enzyme</fullName>
    </alternativeName>
    <alternativeName>
        <fullName evidence="7">tRNA-guanine transglycosylase</fullName>
    </alternativeName>
</protein>
<evidence type="ECO:0000259" key="8">
    <source>
        <dbReference type="Pfam" id="PF01702"/>
    </source>
</evidence>
<comment type="caution">
    <text evidence="9">The sequence shown here is derived from an EMBL/GenBank/DDBJ whole genome shotgun (WGS) entry which is preliminary data.</text>
</comment>
<feature type="binding site" evidence="7">
    <location>
        <position position="215"/>
    </location>
    <ligand>
        <name>substrate</name>
    </ligand>
</feature>
<dbReference type="STRING" id="86105.NF27_DT01580"/>
<evidence type="ECO:0000256" key="2">
    <source>
        <dbReference type="ARBA" id="ARBA00022676"/>
    </source>
</evidence>
<dbReference type="PATRIC" id="fig|86105.3.peg.958"/>
<evidence type="ECO:0000256" key="4">
    <source>
        <dbReference type="ARBA" id="ARBA00022694"/>
    </source>
</evidence>
<feature type="binding site" evidence="7">
    <location>
        <position position="188"/>
    </location>
    <ligand>
        <name>substrate</name>
    </ligand>
</feature>
<gene>
    <name evidence="9" type="primary">tgt_2</name>
    <name evidence="7" type="synonym">tgt</name>
    <name evidence="9" type="ORF">NF27_DT01580</name>
</gene>
<accession>A0A0C1QIN9</accession>
<evidence type="ECO:0000256" key="3">
    <source>
        <dbReference type="ARBA" id="ARBA00022679"/>
    </source>
</evidence>